<dbReference type="FunFam" id="2.40.160.10:FF:000012">
    <property type="entry name" value="Voltage-dependent anion-selective channel"/>
    <property type="match status" value="1"/>
</dbReference>
<evidence type="ECO:0000256" key="9">
    <source>
        <dbReference type="ARBA" id="ARBA00023128"/>
    </source>
</evidence>
<dbReference type="InterPro" id="IPR001925">
    <property type="entry name" value="Porin_Euk"/>
</dbReference>
<keyword evidence="6" id="KW-1000">Mitochondrion outer membrane</keyword>
<keyword evidence="5" id="KW-0812">Transmembrane</keyword>
<evidence type="ECO:0000256" key="8">
    <source>
        <dbReference type="ARBA" id="ARBA00023114"/>
    </source>
</evidence>
<evidence type="ECO:0000313" key="11">
    <source>
        <dbReference type="EMBL" id="KJE97773.1"/>
    </source>
</evidence>
<dbReference type="InterPro" id="IPR023614">
    <property type="entry name" value="Porin_dom_sf"/>
</dbReference>
<reference evidence="12" key="1">
    <citation type="submission" date="2011-02" db="EMBL/GenBank/DDBJ databases">
        <title>The Genome Sequence of Capsaspora owczarzaki ATCC 30864.</title>
        <authorList>
            <person name="Russ C."/>
            <person name="Cuomo C."/>
            <person name="Burger G."/>
            <person name="Gray M.W."/>
            <person name="Holland P.W.H."/>
            <person name="King N."/>
            <person name="Lang F.B.F."/>
            <person name="Roger A.J."/>
            <person name="Ruiz-Trillo I."/>
            <person name="Young S.K."/>
            <person name="Zeng Q."/>
            <person name="Gargeya S."/>
            <person name="Alvarado L."/>
            <person name="Berlin A."/>
            <person name="Chapman S.B."/>
            <person name="Chen Z."/>
            <person name="Freedman E."/>
            <person name="Gellesch M."/>
            <person name="Goldberg J."/>
            <person name="Griggs A."/>
            <person name="Gujja S."/>
            <person name="Heilman E."/>
            <person name="Heiman D."/>
            <person name="Howarth C."/>
            <person name="Mehta T."/>
            <person name="Neiman D."/>
            <person name="Pearson M."/>
            <person name="Roberts A."/>
            <person name="Saif S."/>
            <person name="Shea T."/>
            <person name="Shenoy N."/>
            <person name="Sisk P."/>
            <person name="Stolte C."/>
            <person name="Sykes S."/>
            <person name="White J."/>
            <person name="Yandava C."/>
            <person name="Haas B."/>
            <person name="Nusbaum C."/>
            <person name="Birren B."/>
        </authorList>
    </citation>
    <scope>NUCLEOTIDE SEQUENCE</scope>
    <source>
        <strain evidence="12">ATCC 30864</strain>
    </source>
</reference>
<sequence>MAAPAKFADISKAAKDLFSKNYNFGDTKLEVKTASTTGTEFTATLNKVSKTGAIAGNLETKWKYAPQNITITEKWNTQNQISLEVTSEDKIAKGLKVGFEAGISPSSGNKSAKVSTAIKQERFHITADLDVLAGPVVNTSAVFTHKGFLVGYDAAYNVNASALTKSNLAAGYAAKDFTVVSVLDGARVATSLFHTVNPAVLAAVQFSWNRNTNETTVELGGQYSVDKNTFFKGKVDGRGNLGLSFTQSLRPGVKATLSAQIDGNNLNTDAHKLGFHLLLEA</sequence>
<evidence type="ECO:0000256" key="2">
    <source>
        <dbReference type="ARBA" id="ARBA00007780"/>
    </source>
</evidence>
<evidence type="ECO:0000256" key="10">
    <source>
        <dbReference type="ARBA" id="ARBA00023136"/>
    </source>
</evidence>
<keyword evidence="3" id="KW-0813">Transport</keyword>
<dbReference type="eggNOG" id="KOG3126">
    <property type="taxonomic scope" value="Eukaryota"/>
</dbReference>
<dbReference type="EMBL" id="KE346375">
    <property type="protein sequence ID" value="KJE97773.1"/>
    <property type="molecule type" value="Genomic_DNA"/>
</dbReference>
<dbReference type="OMA" id="FKQPAFH"/>
<comment type="similarity">
    <text evidence="2">Belongs to the eukaryotic mitochondrial porin family.</text>
</comment>
<accession>A0A0D2WY38</accession>
<gene>
    <name evidence="11" type="ORF">CAOG_007875</name>
</gene>
<keyword evidence="8" id="KW-0626">Porin</keyword>
<evidence type="ECO:0000256" key="7">
    <source>
        <dbReference type="ARBA" id="ARBA00023065"/>
    </source>
</evidence>
<keyword evidence="7" id="KW-0406">Ion transport</keyword>
<proteinExistence type="inferred from homology"/>
<dbReference type="InParanoid" id="A0A0D2WY38"/>
<dbReference type="FunCoup" id="A0A0D2WY38">
    <property type="interactions" value="225"/>
</dbReference>
<organism evidence="11 12">
    <name type="scientific">Capsaspora owczarzaki (strain ATCC 30864)</name>
    <dbReference type="NCBI Taxonomy" id="595528"/>
    <lineage>
        <taxon>Eukaryota</taxon>
        <taxon>Filasterea</taxon>
        <taxon>Capsaspora</taxon>
    </lineage>
</organism>
<evidence type="ECO:0000256" key="6">
    <source>
        <dbReference type="ARBA" id="ARBA00022787"/>
    </source>
</evidence>
<dbReference type="PRINTS" id="PR00185">
    <property type="entry name" value="EUKARYTPORIN"/>
</dbReference>
<dbReference type="Gene3D" id="2.40.160.10">
    <property type="entry name" value="Porin"/>
    <property type="match status" value="1"/>
</dbReference>
<dbReference type="GO" id="GO:0015288">
    <property type="term" value="F:porin activity"/>
    <property type="evidence" value="ECO:0007669"/>
    <property type="project" value="UniProtKB-KW"/>
</dbReference>
<dbReference type="GO" id="GO:0005741">
    <property type="term" value="C:mitochondrial outer membrane"/>
    <property type="evidence" value="ECO:0007669"/>
    <property type="project" value="UniProtKB-SubCell"/>
</dbReference>
<keyword evidence="12" id="KW-1185">Reference proteome</keyword>
<evidence type="ECO:0000313" key="12">
    <source>
        <dbReference type="Proteomes" id="UP000008743"/>
    </source>
</evidence>
<dbReference type="RefSeq" id="XP_004342960.1">
    <property type="nucleotide sequence ID" value="XM_004342910.2"/>
</dbReference>
<keyword evidence="4" id="KW-1134">Transmembrane beta strand</keyword>
<dbReference type="Pfam" id="PF01459">
    <property type="entry name" value="Porin_3"/>
    <property type="match status" value="1"/>
</dbReference>
<dbReference type="Proteomes" id="UP000008743">
    <property type="component" value="Unassembled WGS sequence"/>
</dbReference>
<dbReference type="PANTHER" id="PTHR11743:SF70">
    <property type="entry name" value="GH26960P-RELATED"/>
    <property type="match status" value="1"/>
</dbReference>
<dbReference type="PhylomeDB" id="A0A0D2WY38"/>
<dbReference type="PANTHER" id="PTHR11743">
    <property type="entry name" value="VOLTAGE-DEPENDENT ANION-SELECTIVE CHANNEL"/>
    <property type="match status" value="1"/>
</dbReference>
<comment type="subcellular location">
    <subcellularLocation>
        <location evidence="1">Mitochondrion outer membrane</location>
    </subcellularLocation>
</comment>
<dbReference type="OrthoDB" id="7827681at2759"/>
<keyword evidence="9" id="KW-0496">Mitochondrion</keyword>
<protein>
    <submittedName>
        <fullName evidence="11">Eukaryotic porin</fullName>
    </submittedName>
</protein>
<dbReference type="CDD" id="cd07306">
    <property type="entry name" value="Porin3_VDAC"/>
    <property type="match status" value="1"/>
</dbReference>
<evidence type="ECO:0000256" key="5">
    <source>
        <dbReference type="ARBA" id="ARBA00022692"/>
    </source>
</evidence>
<dbReference type="AlphaFoldDB" id="A0A0D2WY38"/>
<dbReference type="GO" id="GO:0008308">
    <property type="term" value="F:voltage-gated monoatomic anion channel activity"/>
    <property type="evidence" value="ECO:0007669"/>
    <property type="project" value="InterPro"/>
</dbReference>
<evidence type="ECO:0000256" key="1">
    <source>
        <dbReference type="ARBA" id="ARBA00004294"/>
    </source>
</evidence>
<dbReference type="InterPro" id="IPR027246">
    <property type="entry name" value="Porin_Euk/Tom40"/>
</dbReference>
<evidence type="ECO:0000256" key="3">
    <source>
        <dbReference type="ARBA" id="ARBA00022448"/>
    </source>
</evidence>
<name>A0A0D2WY38_CAPO3</name>
<dbReference type="STRING" id="595528.A0A0D2WY38"/>
<dbReference type="GO" id="GO:0046930">
    <property type="term" value="C:pore complex"/>
    <property type="evidence" value="ECO:0007669"/>
    <property type="project" value="UniProtKB-KW"/>
</dbReference>
<keyword evidence="10" id="KW-0472">Membrane</keyword>
<evidence type="ECO:0000256" key="4">
    <source>
        <dbReference type="ARBA" id="ARBA00022452"/>
    </source>
</evidence>